<name>A0A2A5RV17_9LACT</name>
<dbReference type="RefSeq" id="WP_096815237.1">
    <property type="nucleotide sequence ID" value="NZ_JXJW01000022.1"/>
</dbReference>
<dbReference type="EMBL" id="JXJW01000022">
    <property type="protein sequence ID" value="PCS05087.1"/>
    <property type="molecule type" value="Genomic_DNA"/>
</dbReference>
<accession>A0A2A5RV17</accession>
<dbReference type="InterPro" id="IPR053162">
    <property type="entry name" value="DnaD"/>
</dbReference>
<comment type="caution">
    <text evidence="3">The sequence shown here is derived from an EMBL/GenBank/DDBJ whole genome shotgun (WGS) entry which is preliminary data.</text>
</comment>
<organism evidence="3 4">
    <name type="scientific">Pseudolactococcus piscium</name>
    <dbReference type="NCBI Taxonomy" id="1364"/>
    <lineage>
        <taxon>Bacteria</taxon>
        <taxon>Bacillati</taxon>
        <taxon>Bacillota</taxon>
        <taxon>Bacilli</taxon>
        <taxon>Lactobacillales</taxon>
        <taxon>Streptococcaceae</taxon>
        <taxon>Pseudolactococcus</taxon>
    </lineage>
</organism>
<reference evidence="3 4" key="1">
    <citation type="submission" date="2014-12" db="EMBL/GenBank/DDBJ databases">
        <title>Draft genome sequences of 10 type strains of Lactococcus.</title>
        <authorList>
            <person name="Sun Z."/>
            <person name="Zhong Z."/>
            <person name="Liu W."/>
            <person name="Zhang W."/>
            <person name="Zhang H."/>
        </authorList>
    </citation>
    <scope>NUCLEOTIDE SEQUENCE [LARGE SCALE GENOMIC DNA]</scope>
    <source>
        <strain evidence="3 4">DSM 6634</strain>
    </source>
</reference>
<dbReference type="Gene3D" id="1.10.10.630">
    <property type="entry name" value="DnaD domain-like"/>
    <property type="match status" value="1"/>
</dbReference>
<dbReference type="SUPFAM" id="SSF158499">
    <property type="entry name" value="DnaD domain-like"/>
    <property type="match status" value="1"/>
</dbReference>
<feature type="domain" description="DnaB/C C-terminal" evidence="2">
    <location>
        <begin position="122"/>
        <end position="191"/>
    </location>
</feature>
<protein>
    <submittedName>
        <fullName evidence="3">Chromosome replication initiation protein dnaD</fullName>
    </submittedName>
</protein>
<evidence type="ECO:0000313" key="3">
    <source>
        <dbReference type="EMBL" id="PCS05087.1"/>
    </source>
</evidence>
<evidence type="ECO:0000259" key="2">
    <source>
        <dbReference type="Pfam" id="PF07261"/>
    </source>
</evidence>
<gene>
    <name evidence="3" type="ORF">RU86_GL001291</name>
</gene>
<dbReference type="NCBIfam" id="TIGR01446">
    <property type="entry name" value="DnaD_dom"/>
    <property type="match status" value="1"/>
</dbReference>
<sequence>MTYYDQFKENVVLPQAILTHLLAIFPSLSSFNVWLYFYGDESLAPSQIAATLHLTTADVNQLITRLGEADVLNAEFDETTGEMRFDTRPAFAKLDAILAAEADTSLVEAVAEVSDISKLIAAFEPEMPGGLTPINIEELQKWLSEDKFDATLILQALREAALNRKVSLPYIRAILRNWRSDGIVTARDIEDNREEREIIKGGQKSDSAPLSEDYFNSVDSLRKMWGYDRAE</sequence>
<dbReference type="PANTHER" id="PTHR37293">
    <property type="entry name" value="PHAGE REPLICATION PROTEIN-RELATED"/>
    <property type="match status" value="1"/>
</dbReference>
<proteinExistence type="inferred from homology"/>
<dbReference type="Proteomes" id="UP000218282">
    <property type="component" value="Unassembled WGS sequence"/>
</dbReference>
<dbReference type="PANTHER" id="PTHR37293:SF6">
    <property type="entry name" value="DNA REPLICATION PROTEIN DNAD"/>
    <property type="match status" value="1"/>
</dbReference>
<comment type="similarity">
    <text evidence="1">Belongs to the DnaB/DnaD family.</text>
</comment>
<evidence type="ECO:0000256" key="1">
    <source>
        <dbReference type="ARBA" id="ARBA00093462"/>
    </source>
</evidence>
<dbReference type="InterPro" id="IPR006343">
    <property type="entry name" value="DnaB/C_C"/>
</dbReference>
<keyword evidence="4" id="KW-1185">Reference proteome</keyword>
<dbReference type="InterPro" id="IPR034829">
    <property type="entry name" value="DnaD-like_sf"/>
</dbReference>
<dbReference type="Pfam" id="PF07261">
    <property type="entry name" value="DnaB_2"/>
    <property type="match status" value="1"/>
</dbReference>
<evidence type="ECO:0000313" key="4">
    <source>
        <dbReference type="Proteomes" id="UP000218282"/>
    </source>
</evidence>
<dbReference type="AlphaFoldDB" id="A0A2A5RV17"/>